<feature type="region of interest" description="Disordered" evidence="1">
    <location>
        <begin position="223"/>
        <end position="242"/>
    </location>
</feature>
<proteinExistence type="predicted"/>
<name>A0A2N9F2T9_FAGSY</name>
<accession>A0A2N9F2T9</accession>
<sequence length="335" mass="37999">MLPQNYLLDGASLLNESLEVFKKSLAFMVCYEDPDDDTDKCHLWVMREYGVVESWTKTCLPVAVLNFYGCTDNGELLIKNFDEGFISYDPESLNKNNLGIRHPRWLGYTAGLMESLVLLDQHNEAKMKPAPPLCHERIPREATNTYSYARPLREKYPSLPSWEVQVTNDSGEGETMIVPRKYPNVPWTGGSVDADFVEECYSLIGSMKNWIWSSSQSSFARQNKLSHENDKLSHENDKLSHENNLLQVGVTPSPAGECNPMNTILQSKEDSSRLMKRLAPKHPSRRQVREGTTLATIRSKSGDLPSGEQITRDDDEEGKEDTTPLVQRQSKRGRL</sequence>
<dbReference type="AlphaFoldDB" id="A0A2N9F2T9"/>
<feature type="compositionally biased region" description="Basic residues" evidence="1">
    <location>
        <begin position="274"/>
        <end position="286"/>
    </location>
</feature>
<feature type="compositionally biased region" description="Basic and acidic residues" evidence="1">
    <location>
        <begin position="225"/>
        <end position="241"/>
    </location>
</feature>
<organism evidence="2">
    <name type="scientific">Fagus sylvatica</name>
    <name type="common">Beechnut</name>
    <dbReference type="NCBI Taxonomy" id="28930"/>
    <lineage>
        <taxon>Eukaryota</taxon>
        <taxon>Viridiplantae</taxon>
        <taxon>Streptophyta</taxon>
        <taxon>Embryophyta</taxon>
        <taxon>Tracheophyta</taxon>
        <taxon>Spermatophyta</taxon>
        <taxon>Magnoliopsida</taxon>
        <taxon>eudicotyledons</taxon>
        <taxon>Gunneridae</taxon>
        <taxon>Pentapetalae</taxon>
        <taxon>rosids</taxon>
        <taxon>fabids</taxon>
        <taxon>Fagales</taxon>
        <taxon>Fagaceae</taxon>
        <taxon>Fagus</taxon>
    </lineage>
</organism>
<gene>
    <name evidence="2" type="ORF">FSB_LOCUS13158</name>
</gene>
<feature type="region of interest" description="Disordered" evidence="1">
    <location>
        <begin position="264"/>
        <end position="335"/>
    </location>
</feature>
<dbReference type="EMBL" id="OIVN01000770">
    <property type="protein sequence ID" value="SPC85276.1"/>
    <property type="molecule type" value="Genomic_DNA"/>
</dbReference>
<protein>
    <recommendedName>
        <fullName evidence="3">F-box associated domain-containing protein</fullName>
    </recommendedName>
</protein>
<evidence type="ECO:0000256" key="1">
    <source>
        <dbReference type="SAM" id="MobiDB-lite"/>
    </source>
</evidence>
<evidence type="ECO:0008006" key="3">
    <source>
        <dbReference type="Google" id="ProtNLM"/>
    </source>
</evidence>
<evidence type="ECO:0000313" key="2">
    <source>
        <dbReference type="EMBL" id="SPC85276.1"/>
    </source>
</evidence>
<reference evidence="2" key="1">
    <citation type="submission" date="2018-02" db="EMBL/GenBank/DDBJ databases">
        <authorList>
            <person name="Cohen D.B."/>
            <person name="Kent A.D."/>
        </authorList>
    </citation>
    <scope>NUCLEOTIDE SEQUENCE</scope>
</reference>